<dbReference type="SUPFAM" id="SSF103473">
    <property type="entry name" value="MFS general substrate transporter"/>
    <property type="match status" value="1"/>
</dbReference>
<comment type="subcellular location">
    <subcellularLocation>
        <location evidence="1">Membrane</location>
        <topology evidence="1">Multi-pass membrane protein</topology>
    </subcellularLocation>
</comment>
<dbReference type="InterPro" id="IPR036259">
    <property type="entry name" value="MFS_trans_sf"/>
</dbReference>
<keyword evidence="4 6" id="KW-1133">Transmembrane helix</keyword>
<accession>A0A3P6A7C9</accession>
<sequence>MLIELTKTFHPILVLKTYRKNCLLENKFHENCPGCKVYQMKRLRRGFPFTELLPIWIIVLGSCCSFMVGRTLTSVIWGIVADRYGRKPVILIGIASVVIFNTLFGLSVNFWMAIITRFCLGSFNGLLVPIKAYAMETIRDEYHGLALNCKHLIQKPFRSTITSCRLVHLFSNILFCTSGVHNLIVHSGNIAQSQD</sequence>
<keyword evidence="2" id="KW-0813">Transport</keyword>
<dbReference type="PANTHER" id="PTHR23504">
    <property type="entry name" value="MAJOR FACILITATOR SUPERFAMILY DOMAIN-CONTAINING PROTEIN 10"/>
    <property type="match status" value="1"/>
</dbReference>
<dbReference type="PANTHER" id="PTHR23504:SF114">
    <property type="entry name" value="PROTEIN ZINC INDUCED FACILITATOR-LIKE 1"/>
    <property type="match status" value="1"/>
</dbReference>
<dbReference type="GO" id="GO:0016020">
    <property type="term" value="C:membrane"/>
    <property type="evidence" value="ECO:0007669"/>
    <property type="project" value="UniProtKB-SubCell"/>
</dbReference>
<reference evidence="7" key="1">
    <citation type="submission" date="2018-11" db="EMBL/GenBank/DDBJ databases">
        <authorList>
            <consortium name="Genoscope - CEA"/>
            <person name="William W."/>
        </authorList>
    </citation>
    <scope>NUCLEOTIDE SEQUENCE</scope>
</reference>
<gene>
    <name evidence="7" type="ORF">BRAA02T05187Z</name>
</gene>
<dbReference type="GO" id="GO:0022857">
    <property type="term" value="F:transmembrane transporter activity"/>
    <property type="evidence" value="ECO:0007669"/>
    <property type="project" value="InterPro"/>
</dbReference>
<evidence type="ECO:0000256" key="6">
    <source>
        <dbReference type="SAM" id="Phobius"/>
    </source>
</evidence>
<dbReference type="Pfam" id="PF07690">
    <property type="entry name" value="MFS_1"/>
    <property type="match status" value="1"/>
</dbReference>
<evidence type="ECO:0000256" key="4">
    <source>
        <dbReference type="ARBA" id="ARBA00022989"/>
    </source>
</evidence>
<dbReference type="AlphaFoldDB" id="A0A3P6A7C9"/>
<evidence type="ECO:0000256" key="1">
    <source>
        <dbReference type="ARBA" id="ARBA00004141"/>
    </source>
</evidence>
<name>A0A3P6A7C9_BRACM</name>
<feature type="transmembrane region" description="Helical" evidence="6">
    <location>
        <begin position="53"/>
        <end position="77"/>
    </location>
</feature>
<dbReference type="Gene3D" id="1.20.1250.20">
    <property type="entry name" value="MFS general substrate transporter like domains"/>
    <property type="match status" value="1"/>
</dbReference>
<evidence type="ECO:0000256" key="2">
    <source>
        <dbReference type="ARBA" id="ARBA00022448"/>
    </source>
</evidence>
<feature type="transmembrane region" description="Helical" evidence="6">
    <location>
        <begin position="89"/>
        <end position="114"/>
    </location>
</feature>
<proteinExistence type="predicted"/>
<keyword evidence="5 6" id="KW-0472">Membrane</keyword>
<evidence type="ECO:0000313" key="7">
    <source>
        <dbReference type="EMBL" id="VDC85225.1"/>
    </source>
</evidence>
<evidence type="ECO:0000256" key="3">
    <source>
        <dbReference type="ARBA" id="ARBA00022692"/>
    </source>
</evidence>
<dbReference type="InterPro" id="IPR011701">
    <property type="entry name" value="MFS"/>
</dbReference>
<protein>
    <recommendedName>
        <fullName evidence="8">Major facilitator superfamily (MFS) profile domain-containing protein</fullName>
    </recommendedName>
</protein>
<keyword evidence="3 6" id="KW-0812">Transmembrane</keyword>
<organism evidence="7">
    <name type="scientific">Brassica campestris</name>
    <name type="common">Field mustard</name>
    <dbReference type="NCBI Taxonomy" id="3711"/>
    <lineage>
        <taxon>Eukaryota</taxon>
        <taxon>Viridiplantae</taxon>
        <taxon>Streptophyta</taxon>
        <taxon>Embryophyta</taxon>
        <taxon>Tracheophyta</taxon>
        <taxon>Spermatophyta</taxon>
        <taxon>Magnoliopsida</taxon>
        <taxon>eudicotyledons</taxon>
        <taxon>Gunneridae</taxon>
        <taxon>Pentapetalae</taxon>
        <taxon>rosids</taxon>
        <taxon>malvids</taxon>
        <taxon>Brassicales</taxon>
        <taxon>Brassicaceae</taxon>
        <taxon>Brassiceae</taxon>
        <taxon>Brassica</taxon>
    </lineage>
</organism>
<evidence type="ECO:0000256" key="5">
    <source>
        <dbReference type="ARBA" id="ARBA00023136"/>
    </source>
</evidence>
<dbReference type="EMBL" id="LR031573">
    <property type="protein sequence ID" value="VDC85225.1"/>
    <property type="molecule type" value="Genomic_DNA"/>
</dbReference>
<evidence type="ECO:0008006" key="8">
    <source>
        <dbReference type="Google" id="ProtNLM"/>
    </source>
</evidence>